<feature type="domain" description="Glucosamine/galactosamine-6-phosphate isomerase" evidence="3">
    <location>
        <begin position="16"/>
        <end position="246"/>
    </location>
</feature>
<feature type="non-terminal residue" evidence="4">
    <location>
        <position position="1"/>
    </location>
</feature>
<dbReference type="GO" id="GO:0006098">
    <property type="term" value="P:pentose-phosphate shunt"/>
    <property type="evidence" value="ECO:0007669"/>
    <property type="project" value="InterPro"/>
</dbReference>
<dbReference type="InterPro" id="IPR037171">
    <property type="entry name" value="NagB/RpiA_transferase-like"/>
</dbReference>
<dbReference type="PANTHER" id="PTHR11054">
    <property type="entry name" value="6-PHOSPHOGLUCONOLACTONASE"/>
    <property type="match status" value="1"/>
</dbReference>
<gene>
    <name evidence="4" type="ORF">PFISCL1PPCAC_26080</name>
</gene>
<comment type="similarity">
    <text evidence="1 2">Belongs to the glucosamine/galactosamine-6-phosphate isomerase family. 6-phosphogluconolactonase subfamily.</text>
</comment>
<comment type="catalytic activity">
    <reaction evidence="2">
        <text>6-phospho-D-glucono-1,5-lactone + H2O = 6-phospho-D-gluconate + H(+)</text>
        <dbReference type="Rhea" id="RHEA:12556"/>
        <dbReference type="ChEBI" id="CHEBI:15377"/>
        <dbReference type="ChEBI" id="CHEBI:15378"/>
        <dbReference type="ChEBI" id="CHEBI:57955"/>
        <dbReference type="ChEBI" id="CHEBI:58759"/>
        <dbReference type="EC" id="3.1.1.31"/>
    </reaction>
</comment>
<dbReference type="EMBL" id="BTSY01000006">
    <property type="protein sequence ID" value="GMT34783.1"/>
    <property type="molecule type" value="Genomic_DNA"/>
</dbReference>
<dbReference type="AlphaFoldDB" id="A0AAV5WX14"/>
<dbReference type="Pfam" id="PF01182">
    <property type="entry name" value="Glucosamine_iso"/>
    <property type="match status" value="1"/>
</dbReference>
<reference evidence="4" key="1">
    <citation type="submission" date="2023-10" db="EMBL/GenBank/DDBJ databases">
        <title>Genome assembly of Pristionchus species.</title>
        <authorList>
            <person name="Yoshida K."/>
            <person name="Sommer R.J."/>
        </authorList>
    </citation>
    <scope>NUCLEOTIDE SEQUENCE</scope>
    <source>
        <strain evidence="4">RS5133</strain>
    </source>
</reference>
<dbReference type="NCBIfam" id="TIGR01198">
    <property type="entry name" value="pgl"/>
    <property type="match status" value="1"/>
</dbReference>
<comment type="caution">
    <text evidence="4">The sequence shown here is derived from an EMBL/GenBank/DDBJ whole genome shotgun (WGS) entry which is preliminary data.</text>
</comment>
<keyword evidence="2" id="KW-0378">Hydrolase</keyword>
<dbReference type="PANTHER" id="PTHR11054:SF0">
    <property type="entry name" value="6-PHOSPHOGLUCONOLACTONASE"/>
    <property type="match status" value="1"/>
</dbReference>
<evidence type="ECO:0000313" key="5">
    <source>
        <dbReference type="Proteomes" id="UP001432322"/>
    </source>
</evidence>
<evidence type="ECO:0000313" key="4">
    <source>
        <dbReference type="EMBL" id="GMT34783.1"/>
    </source>
</evidence>
<evidence type="ECO:0000256" key="2">
    <source>
        <dbReference type="RuleBase" id="RU365095"/>
    </source>
</evidence>
<dbReference type="GO" id="GO:0017057">
    <property type="term" value="F:6-phosphogluconolactonase activity"/>
    <property type="evidence" value="ECO:0007669"/>
    <property type="project" value="UniProtKB-UniRule"/>
</dbReference>
<evidence type="ECO:0000259" key="3">
    <source>
        <dbReference type="Pfam" id="PF01182"/>
    </source>
</evidence>
<dbReference type="Proteomes" id="UP001432322">
    <property type="component" value="Unassembled WGS sequence"/>
</dbReference>
<comment type="function">
    <text evidence="2">Hydrolysis of 6-phosphogluconolactone to 6-phosphogluconate.</text>
</comment>
<dbReference type="SUPFAM" id="SSF100950">
    <property type="entry name" value="NagB/RpiA/CoA transferase-like"/>
    <property type="match status" value="1"/>
</dbReference>
<dbReference type="InterPro" id="IPR039104">
    <property type="entry name" value="6PGL"/>
</dbReference>
<comment type="pathway">
    <text evidence="2">Carbohydrate degradation; pentose phosphate pathway; D-ribulose 5-phosphate from D-glucose 6-phosphate (oxidative stage): step 2/3.</text>
</comment>
<name>A0AAV5WX14_9BILA</name>
<sequence length="258" mass="28276">YGMPGGGRGESSVYATSDEMQAELLKYIQTVVDDVVKYPGTMSIGLSGGSMPKVLGPVLAKLKVDPDRLRLFLVDERLVEYTSPDSNYGAWLAALPEPLHVCLAGVELVDVNYRPDRNTFPYDIGRSALAYEMKLKNHHVGPEIIGRFPKFDMIFLGMGPDGHTASIFPGAKLFRLKLDSYAWFVGVEDSPKPPPQRITMTMQAINAADHVAFICTGEDKAPALKQVFDRDSTIPAAHVHPASGKLRFFLDPPAASRL</sequence>
<evidence type="ECO:0000256" key="1">
    <source>
        <dbReference type="ARBA" id="ARBA00010662"/>
    </source>
</evidence>
<dbReference type="InterPro" id="IPR006148">
    <property type="entry name" value="Glc/Gal-6P_isomerase"/>
</dbReference>
<keyword evidence="5" id="KW-1185">Reference proteome</keyword>
<accession>A0AAV5WX14</accession>
<proteinExistence type="inferred from homology"/>
<dbReference type="GO" id="GO:0005975">
    <property type="term" value="P:carbohydrate metabolic process"/>
    <property type="evidence" value="ECO:0007669"/>
    <property type="project" value="UniProtKB-UniRule"/>
</dbReference>
<dbReference type="CDD" id="cd01400">
    <property type="entry name" value="6PGL"/>
    <property type="match status" value="1"/>
</dbReference>
<dbReference type="InterPro" id="IPR005900">
    <property type="entry name" value="6-phosphogluconolactonase_DevB"/>
</dbReference>
<organism evidence="4 5">
    <name type="scientific">Pristionchus fissidentatus</name>
    <dbReference type="NCBI Taxonomy" id="1538716"/>
    <lineage>
        <taxon>Eukaryota</taxon>
        <taxon>Metazoa</taxon>
        <taxon>Ecdysozoa</taxon>
        <taxon>Nematoda</taxon>
        <taxon>Chromadorea</taxon>
        <taxon>Rhabditida</taxon>
        <taxon>Rhabditina</taxon>
        <taxon>Diplogasteromorpha</taxon>
        <taxon>Diplogasteroidea</taxon>
        <taxon>Neodiplogasteridae</taxon>
        <taxon>Pristionchus</taxon>
    </lineage>
</organism>
<protein>
    <recommendedName>
        <fullName evidence="2">6-phosphogluconolactonase</fullName>
        <shortName evidence="2">6PGL</shortName>
        <ecNumber evidence="2">3.1.1.31</ecNumber>
    </recommendedName>
</protein>
<dbReference type="EC" id="3.1.1.31" evidence="2"/>
<dbReference type="Gene3D" id="3.40.50.1360">
    <property type="match status" value="1"/>
</dbReference>